<proteinExistence type="predicted"/>
<dbReference type="Pfam" id="PF12412">
    <property type="entry name" value="DUF3667"/>
    <property type="match status" value="1"/>
</dbReference>
<feature type="transmembrane region" description="Helical" evidence="1">
    <location>
        <begin position="285"/>
        <end position="301"/>
    </location>
</feature>
<gene>
    <name evidence="2" type="ORF">RG47T_1419</name>
</gene>
<dbReference type="InterPro" id="IPR022134">
    <property type="entry name" value="DUF3667"/>
</dbReference>
<accession>A0A1Q5ZW20</accession>
<sequence length="403" mass="46827">MKKHYRHENDCLNCGTELEGKFCHHCGQENLQIKENFGHLMNHAVSDYFHFDHQFFHTLKPLLFQPGKLTNEYMAGRRVQYLHPIKMYIFISLIFFILIFKHGQEEKKEDIKKLSSTEKGAVLIKQLEANPNLTTSQKKKLEAIARNTPDFIKIDTKTIGSTPMINMTTTSDSLGKKTLKVNPVKSDTSIAKGNEAKLKNKHKKLDYDGDLEVDKDNDTFFSRLLNNAEDSTYADYAVSQQKLPAAERDGFFQRMAIRKVYAYKKYGSRAREVFMEELKHNVPKMMFVLLPLFALILRFAFWNNKKFYVEHLIFSFHLHCFLFLFLTITMLLKLLPDVMHLHGWVDFLGVAGITLYLYKAFRTVYHRSMFRTVSKMIGISFVYLMVFSFCMVGLVLITAATAV</sequence>
<dbReference type="Proteomes" id="UP000186720">
    <property type="component" value="Unassembled WGS sequence"/>
</dbReference>
<evidence type="ECO:0008006" key="4">
    <source>
        <dbReference type="Google" id="ProtNLM"/>
    </source>
</evidence>
<keyword evidence="1" id="KW-1133">Transmembrane helix</keyword>
<dbReference type="EMBL" id="MPPL01000001">
    <property type="protein sequence ID" value="OKS85972.1"/>
    <property type="molecule type" value="Genomic_DNA"/>
</dbReference>
<comment type="caution">
    <text evidence="2">The sequence shown here is derived from an EMBL/GenBank/DDBJ whole genome shotgun (WGS) entry which is preliminary data.</text>
</comment>
<keyword evidence="1" id="KW-0812">Transmembrane</keyword>
<dbReference type="RefSeq" id="WP_083627319.1">
    <property type="nucleotide sequence ID" value="NZ_FPAM01000002.1"/>
</dbReference>
<organism evidence="2 3">
    <name type="scientific">Mucilaginibacter polytrichastri</name>
    <dbReference type="NCBI Taxonomy" id="1302689"/>
    <lineage>
        <taxon>Bacteria</taxon>
        <taxon>Pseudomonadati</taxon>
        <taxon>Bacteroidota</taxon>
        <taxon>Sphingobacteriia</taxon>
        <taxon>Sphingobacteriales</taxon>
        <taxon>Sphingobacteriaceae</taxon>
        <taxon>Mucilaginibacter</taxon>
    </lineage>
</organism>
<evidence type="ECO:0000313" key="2">
    <source>
        <dbReference type="EMBL" id="OKS85972.1"/>
    </source>
</evidence>
<feature type="transmembrane region" description="Helical" evidence="1">
    <location>
        <begin position="313"/>
        <end position="335"/>
    </location>
</feature>
<reference evidence="2 3" key="1">
    <citation type="submission" date="2016-11" db="EMBL/GenBank/DDBJ databases">
        <title>Whole Genome Sequencing of Mucilaginibacter polytrichastri RG4-7(T) isolated from the moss sample.</title>
        <authorList>
            <person name="Li Y."/>
        </authorList>
    </citation>
    <scope>NUCLEOTIDE SEQUENCE [LARGE SCALE GENOMIC DNA]</scope>
    <source>
        <strain evidence="2 3">RG4-7</strain>
    </source>
</reference>
<dbReference type="STRING" id="1302689.RG47T_1419"/>
<evidence type="ECO:0000256" key="1">
    <source>
        <dbReference type="SAM" id="Phobius"/>
    </source>
</evidence>
<protein>
    <recommendedName>
        <fullName evidence="4">DUF3667 domain-containing protein</fullName>
    </recommendedName>
</protein>
<keyword evidence="1" id="KW-0472">Membrane</keyword>
<dbReference type="OrthoDB" id="675873at2"/>
<feature type="transmembrane region" description="Helical" evidence="1">
    <location>
        <begin position="341"/>
        <end position="358"/>
    </location>
</feature>
<name>A0A1Q5ZW20_9SPHI</name>
<feature type="transmembrane region" description="Helical" evidence="1">
    <location>
        <begin position="379"/>
        <end position="402"/>
    </location>
</feature>
<evidence type="ECO:0000313" key="3">
    <source>
        <dbReference type="Proteomes" id="UP000186720"/>
    </source>
</evidence>
<dbReference type="AlphaFoldDB" id="A0A1Q5ZW20"/>
<feature type="transmembrane region" description="Helical" evidence="1">
    <location>
        <begin position="81"/>
        <end position="100"/>
    </location>
</feature>
<keyword evidence="3" id="KW-1185">Reference proteome</keyword>